<protein>
    <recommendedName>
        <fullName evidence="7">Protein kinase domain-containing protein</fullName>
    </recommendedName>
</protein>
<evidence type="ECO:0000313" key="9">
    <source>
        <dbReference type="Proteomes" id="UP001227192"/>
    </source>
</evidence>
<dbReference type="InterPro" id="IPR051175">
    <property type="entry name" value="CLK_kinases"/>
</dbReference>
<organism evidence="8 9">
    <name type="scientific">Penicillium thymicola</name>
    <dbReference type="NCBI Taxonomy" id="293382"/>
    <lineage>
        <taxon>Eukaryota</taxon>
        <taxon>Fungi</taxon>
        <taxon>Dikarya</taxon>
        <taxon>Ascomycota</taxon>
        <taxon>Pezizomycotina</taxon>
        <taxon>Eurotiomycetes</taxon>
        <taxon>Eurotiomycetidae</taxon>
        <taxon>Eurotiales</taxon>
        <taxon>Aspergillaceae</taxon>
        <taxon>Penicillium</taxon>
    </lineage>
</organism>
<evidence type="ECO:0000313" key="8">
    <source>
        <dbReference type="EMBL" id="KAJ9490718.1"/>
    </source>
</evidence>
<keyword evidence="9" id="KW-1185">Reference proteome</keyword>
<dbReference type="EMBL" id="LACB01000049">
    <property type="protein sequence ID" value="KAJ9490718.1"/>
    <property type="molecule type" value="Genomic_DNA"/>
</dbReference>
<dbReference type="SMART" id="SM00220">
    <property type="entry name" value="S_TKc"/>
    <property type="match status" value="1"/>
</dbReference>
<dbReference type="PROSITE" id="PS50011">
    <property type="entry name" value="PROTEIN_KINASE_DOM"/>
    <property type="match status" value="1"/>
</dbReference>
<dbReference type="InterPro" id="IPR011009">
    <property type="entry name" value="Kinase-like_dom_sf"/>
</dbReference>
<evidence type="ECO:0000259" key="7">
    <source>
        <dbReference type="PROSITE" id="PS50011"/>
    </source>
</evidence>
<evidence type="ECO:0000256" key="2">
    <source>
        <dbReference type="ARBA" id="ARBA00022679"/>
    </source>
</evidence>
<keyword evidence="4" id="KW-0418">Kinase</keyword>
<reference evidence="8" key="1">
    <citation type="submission" date="2015-06" db="EMBL/GenBank/DDBJ databases">
        <authorList>
            <person name="Nguyen H."/>
        </authorList>
    </citation>
    <scope>NUCLEOTIDE SEQUENCE</scope>
    <source>
        <strain evidence="8">DAOM 180753</strain>
    </source>
</reference>
<feature type="region of interest" description="Disordered" evidence="6">
    <location>
        <begin position="14"/>
        <end position="35"/>
    </location>
</feature>
<reference evidence="8" key="2">
    <citation type="journal article" date="2016" name="Fungal Biol.">
        <title>Ochratoxin A production by Penicillium thymicola.</title>
        <authorList>
            <person name="Nguyen H.D.T."/>
            <person name="McMullin D.R."/>
            <person name="Ponomareva E."/>
            <person name="Riley R."/>
            <person name="Pomraning K.R."/>
            <person name="Baker S.E."/>
            <person name="Seifert K.A."/>
        </authorList>
    </citation>
    <scope>NUCLEOTIDE SEQUENCE</scope>
    <source>
        <strain evidence="8">DAOM 180753</strain>
    </source>
</reference>
<dbReference type="InterPro" id="IPR000719">
    <property type="entry name" value="Prot_kinase_dom"/>
</dbReference>
<dbReference type="Gene3D" id="1.10.510.10">
    <property type="entry name" value="Transferase(Phosphotransferase) domain 1"/>
    <property type="match status" value="1"/>
</dbReference>
<dbReference type="GO" id="GO:0043484">
    <property type="term" value="P:regulation of RNA splicing"/>
    <property type="evidence" value="ECO:0007669"/>
    <property type="project" value="TreeGrafter"/>
</dbReference>
<evidence type="ECO:0000256" key="6">
    <source>
        <dbReference type="SAM" id="MobiDB-lite"/>
    </source>
</evidence>
<keyword evidence="3" id="KW-0547">Nucleotide-binding</keyword>
<evidence type="ECO:0000256" key="5">
    <source>
        <dbReference type="ARBA" id="ARBA00022840"/>
    </source>
</evidence>
<accession>A0AAI9TP25</accession>
<comment type="caution">
    <text evidence="8">The sequence shown here is derived from an EMBL/GenBank/DDBJ whole genome shotgun (WGS) entry which is preliminary data.</text>
</comment>
<dbReference type="GO" id="GO:0005524">
    <property type="term" value="F:ATP binding"/>
    <property type="evidence" value="ECO:0007669"/>
    <property type="project" value="UniProtKB-KW"/>
</dbReference>
<evidence type="ECO:0000256" key="4">
    <source>
        <dbReference type="ARBA" id="ARBA00022777"/>
    </source>
</evidence>
<dbReference type="Pfam" id="PF00069">
    <property type="entry name" value="Pkinase"/>
    <property type="match status" value="1"/>
</dbReference>
<dbReference type="Proteomes" id="UP001227192">
    <property type="component" value="Unassembled WGS sequence"/>
</dbReference>
<dbReference type="PANTHER" id="PTHR45646:SF11">
    <property type="entry name" value="SERINE_THREONINE-PROTEIN KINASE DOA"/>
    <property type="match status" value="1"/>
</dbReference>
<gene>
    <name evidence="8" type="ORF">VN97_g2522</name>
</gene>
<keyword evidence="2" id="KW-0808">Transferase</keyword>
<evidence type="ECO:0000256" key="3">
    <source>
        <dbReference type="ARBA" id="ARBA00022741"/>
    </source>
</evidence>
<dbReference type="GO" id="GO:0004674">
    <property type="term" value="F:protein serine/threonine kinase activity"/>
    <property type="evidence" value="ECO:0007669"/>
    <property type="project" value="UniProtKB-KW"/>
</dbReference>
<dbReference type="GO" id="GO:0005634">
    <property type="term" value="C:nucleus"/>
    <property type="evidence" value="ECO:0007669"/>
    <property type="project" value="TreeGrafter"/>
</dbReference>
<dbReference type="Gene3D" id="3.30.200.20">
    <property type="entry name" value="Phosphorylase Kinase, domain 1"/>
    <property type="match status" value="1"/>
</dbReference>
<feature type="domain" description="Protein kinase" evidence="7">
    <location>
        <begin position="106"/>
        <end position="453"/>
    </location>
</feature>
<keyword evidence="1" id="KW-0723">Serine/threonine-protein kinase</keyword>
<keyword evidence="5" id="KW-0067">ATP-binding</keyword>
<dbReference type="SUPFAM" id="SSF56112">
    <property type="entry name" value="Protein kinase-like (PK-like)"/>
    <property type="match status" value="1"/>
</dbReference>
<proteinExistence type="predicted"/>
<dbReference type="AlphaFoldDB" id="A0AAI9TP25"/>
<dbReference type="PANTHER" id="PTHR45646">
    <property type="entry name" value="SERINE/THREONINE-PROTEIN KINASE DOA-RELATED"/>
    <property type="match status" value="1"/>
</dbReference>
<evidence type="ECO:0000256" key="1">
    <source>
        <dbReference type="ARBA" id="ARBA00022527"/>
    </source>
</evidence>
<sequence>MSTTQVSNIVRHLPGGLLQEHSQSHSRLSDKTSNLGTSRRAGQELFGAHDVLLSSLQLPPHSHSSNMDLSLFYQNNLLYTQESLSKYKPGGYHPVTLGDTFKNGRYEVHHKLGYGGFSTVWLARDKDQSQWVSLKIMTANWSQSRELQNLRLLEKHSGGNLSSQYIVQLLDDFTHDGPNGVHQCLVFELLGPTVDMVLTDYSEGKDKLEPEETLRMSTQLLKAIMFIHSAGMCHGDISGRNVAFTCNKVLNSPGQELLDVLGSPEIEPLTRIDGTPLDNGLPTQLVRAAEWVDWIDEDEEDIRLLDFGESFLEGEQPEKLAQPSNLRVPETIFTDRFDYRLDLWRAGCMIYAFLFTIYPFSHFGEYESLIFQMIGFVEKLPVEWESRWKEMQTRPSRDLEVKEGYEISKFEREFAENVHDPELQPLLEVAQELMRFLPSNRITADKALDLLFNKVGRTT</sequence>
<name>A0AAI9TP25_PENTH</name>